<accession>A0A2V0NQP6</accession>
<proteinExistence type="predicted"/>
<protein>
    <submittedName>
        <fullName evidence="1">Uncharacterized protein</fullName>
    </submittedName>
</protein>
<comment type="caution">
    <text evidence="1">The sequence shown here is derived from an EMBL/GenBank/DDBJ whole genome shotgun (WGS) entry which is preliminary data.</text>
</comment>
<dbReference type="AlphaFoldDB" id="A0A2V0NQP6"/>
<evidence type="ECO:0000313" key="1">
    <source>
        <dbReference type="EMBL" id="GBF87870.1"/>
    </source>
</evidence>
<dbReference type="EMBL" id="BDRX01000002">
    <property type="protein sequence ID" value="GBF87870.1"/>
    <property type="molecule type" value="Genomic_DNA"/>
</dbReference>
<dbReference type="InterPro" id="IPR013783">
    <property type="entry name" value="Ig-like_fold"/>
</dbReference>
<organism evidence="1 2">
    <name type="scientific">Raphidocelis subcapitata</name>
    <dbReference type="NCBI Taxonomy" id="307507"/>
    <lineage>
        <taxon>Eukaryota</taxon>
        <taxon>Viridiplantae</taxon>
        <taxon>Chlorophyta</taxon>
        <taxon>core chlorophytes</taxon>
        <taxon>Chlorophyceae</taxon>
        <taxon>CS clade</taxon>
        <taxon>Sphaeropleales</taxon>
        <taxon>Selenastraceae</taxon>
        <taxon>Raphidocelis</taxon>
    </lineage>
</organism>
<reference evidence="1 2" key="1">
    <citation type="journal article" date="2018" name="Sci. Rep.">
        <title>Raphidocelis subcapitata (=Pseudokirchneriella subcapitata) provides an insight into genome evolution and environmental adaptations in the Sphaeropleales.</title>
        <authorList>
            <person name="Suzuki S."/>
            <person name="Yamaguchi H."/>
            <person name="Nakajima N."/>
            <person name="Kawachi M."/>
        </authorList>
    </citation>
    <scope>NUCLEOTIDE SEQUENCE [LARGE SCALE GENOMIC DNA]</scope>
    <source>
        <strain evidence="1 2">NIES-35</strain>
    </source>
</reference>
<dbReference type="Gene3D" id="2.60.40.10">
    <property type="entry name" value="Immunoglobulins"/>
    <property type="match status" value="1"/>
</dbReference>
<name>A0A2V0NQP6_9CHLO</name>
<keyword evidence="2" id="KW-1185">Reference proteome</keyword>
<dbReference type="Proteomes" id="UP000247498">
    <property type="component" value="Unassembled WGS sequence"/>
</dbReference>
<gene>
    <name evidence="1" type="ORF">Rsub_00582</name>
</gene>
<evidence type="ECO:0000313" key="2">
    <source>
        <dbReference type="Proteomes" id="UP000247498"/>
    </source>
</evidence>
<sequence>MPTPSAHIVGVHPKGQLAYTITTSPKAPTANDKMTVKVKFANYGMDEGAIGKVAVWIRPVPQIVNNSTLDWVASRQGGYYEGGPCAYKNYQFFADFSDVVLQPGKSKTVTLTKVPVPETAGWWQLSVVPDIDCVLPATKTISPAPAFASFEVVA</sequence>
<dbReference type="InParanoid" id="A0A2V0NQP6"/>
<dbReference type="OrthoDB" id="562086at2759"/>